<dbReference type="PANTHER" id="PTHR30055">
    <property type="entry name" value="HTH-TYPE TRANSCRIPTIONAL REGULATOR RUTR"/>
    <property type="match status" value="1"/>
</dbReference>
<comment type="caution">
    <text evidence="7">The sequence shown here is derived from an EMBL/GenBank/DDBJ whole genome shotgun (WGS) entry which is preliminary data.</text>
</comment>
<evidence type="ECO:0000313" key="8">
    <source>
        <dbReference type="Proteomes" id="UP000646523"/>
    </source>
</evidence>
<dbReference type="SUPFAM" id="SSF48498">
    <property type="entry name" value="Tetracyclin repressor-like, C-terminal domain"/>
    <property type="match status" value="1"/>
</dbReference>
<dbReference type="InterPro" id="IPR009057">
    <property type="entry name" value="Homeodomain-like_sf"/>
</dbReference>
<evidence type="ECO:0000256" key="4">
    <source>
        <dbReference type="PROSITE-ProRule" id="PRU00335"/>
    </source>
</evidence>
<dbReference type="GO" id="GO:0000976">
    <property type="term" value="F:transcription cis-regulatory region binding"/>
    <property type="evidence" value="ECO:0007669"/>
    <property type="project" value="TreeGrafter"/>
</dbReference>
<proteinExistence type="predicted"/>
<organism evidence="7 8">
    <name type="scientific">Nonomuraea cavernae</name>
    <dbReference type="NCBI Taxonomy" id="2045107"/>
    <lineage>
        <taxon>Bacteria</taxon>
        <taxon>Bacillati</taxon>
        <taxon>Actinomycetota</taxon>
        <taxon>Actinomycetes</taxon>
        <taxon>Streptosporangiales</taxon>
        <taxon>Streptosporangiaceae</taxon>
        <taxon>Nonomuraea</taxon>
    </lineage>
</organism>
<dbReference type="EMBL" id="BMNH01000018">
    <property type="protein sequence ID" value="GGO75633.1"/>
    <property type="molecule type" value="Genomic_DNA"/>
</dbReference>
<dbReference type="AlphaFoldDB" id="A0A917Z5C3"/>
<feature type="DNA-binding region" description="H-T-H motif" evidence="4">
    <location>
        <begin position="17"/>
        <end position="36"/>
    </location>
</feature>
<feature type="region of interest" description="Disordered" evidence="5">
    <location>
        <begin position="199"/>
        <end position="227"/>
    </location>
</feature>
<gene>
    <name evidence="7" type="ORF">GCM10012289_51130</name>
</gene>
<dbReference type="PANTHER" id="PTHR30055:SF234">
    <property type="entry name" value="HTH-TYPE TRANSCRIPTIONAL REGULATOR BETI"/>
    <property type="match status" value="1"/>
</dbReference>
<accession>A0A917Z5C3</accession>
<dbReference type="SUPFAM" id="SSF46689">
    <property type="entry name" value="Homeodomain-like"/>
    <property type="match status" value="1"/>
</dbReference>
<keyword evidence="3" id="KW-0804">Transcription</keyword>
<dbReference type="InterPro" id="IPR036271">
    <property type="entry name" value="Tet_transcr_reg_TetR-rel_C_sf"/>
</dbReference>
<dbReference type="Gene3D" id="1.10.357.10">
    <property type="entry name" value="Tetracycline Repressor, domain 2"/>
    <property type="match status" value="1"/>
</dbReference>
<name>A0A917Z5C3_9ACTN</name>
<evidence type="ECO:0000256" key="2">
    <source>
        <dbReference type="ARBA" id="ARBA00023125"/>
    </source>
</evidence>
<dbReference type="PROSITE" id="PS50977">
    <property type="entry name" value="HTH_TETR_2"/>
    <property type="match status" value="1"/>
</dbReference>
<sequence>MAAAADLLTEGGREAVSTRSVCAAAGVQAPTIYRLFGDKQGLLDAVASHGFATYLTAKTARRPSDDPLRDLRHGWDLHVEFGVANPAYYTLMYGQARPGAEPPAAREAAAILRGLVHRVAEAGLLRVPVERAAQMIHSAGCGVTLTLIATEPRHRDPELSPLTREAVLAAVTIPASGEPEPAEATGSPARGAISLLAALAAPPSPPGPSGSPGSPGPPGVGLPLSAAERGLLTEWLQRIADPEKERRPAERR</sequence>
<dbReference type="InterPro" id="IPR001647">
    <property type="entry name" value="HTH_TetR"/>
</dbReference>
<keyword evidence="2 4" id="KW-0238">DNA-binding</keyword>
<reference evidence="7" key="2">
    <citation type="submission" date="2020-09" db="EMBL/GenBank/DDBJ databases">
        <authorList>
            <person name="Sun Q."/>
            <person name="Zhou Y."/>
        </authorList>
    </citation>
    <scope>NUCLEOTIDE SEQUENCE</scope>
    <source>
        <strain evidence="7">CGMCC 4.7368</strain>
    </source>
</reference>
<evidence type="ECO:0000313" key="7">
    <source>
        <dbReference type="EMBL" id="GGO75633.1"/>
    </source>
</evidence>
<evidence type="ECO:0000256" key="3">
    <source>
        <dbReference type="ARBA" id="ARBA00023163"/>
    </source>
</evidence>
<feature type="compositionally biased region" description="Pro residues" evidence="5">
    <location>
        <begin position="202"/>
        <end position="220"/>
    </location>
</feature>
<protein>
    <submittedName>
        <fullName evidence="7">TetR family transcriptional regulator</fullName>
    </submittedName>
</protein>
<evidence type="ECO:0000256" key="1">
    <source>
        <dbReference type="ARBA" id="ARBA00023015"/>
    </source>
</evidence>
<dbReference type="Proteomes" id="UP000646523">
    <property type="component" value="Unassembled WGS sequence"/>
</dbReference>
<evidence type="ECO:0000259" key="6">
    <source>
        <dbReference type="PROSITE" id="PS50977"/>
    </source>
</evidence>
<dbReference type="Pfam" id="PF00440">
    <property type="entry name" value="TetR_N"/>
    <property type="match status" value="1"/>
</dbReference>
<keyword evidence="8" id="KW-1185">Reference proteome</keyword>
<dbReference type="InterPro" id="IPR050109">
    <property type="entry name" value="HTH-type_TetR-like_transc_reg"/>
</dbReference>
<feature type="domain" description="HTH tetR-type" evidence="6">
    <location>
        <begin position="1"/>
        <end position="54"/>
    </location>
</feature>
<reference evidence="7" key="1">
    <citation type="journal article" date="2014" name="Int. J. Syst. Evol. Microbiol.">
        <title>Complete genome sequence of Corynebacterium casei LMG S-19264T (=DSM 44701T), isolated from a smear-ripened cheese.</title>
        <authorList>
            <consortium name="US DOE Joint Genome Institute (JGI-PGF)"/>
            <person name="Walter F."/>
            <person name="Albersmeier A."/>
            <person name="Kalinowski J."/>
            <person name="Ruckert C."/>
        </authorList>
    </citation>
    <scope>NUCLEOTIDE SEQUENCE</scope>
    <source>
        <strain evidence="7">CGMCC 4.7368</strain>
    </source>
</reference>
<keyword evidence="1" id="KW-0805">Transcription regulation</keyword>
<dbReference type="GO" id="GO:0003700">
    <property type="term" value="F:DNA-binding transcription factor activity"/>
    <property type="evidence" value="ECO:0007669"/>
    <property type="project" value="TreeGrafter"/>
</dbReference>
<evidence type="ECO:0000256" key="5">
    <source>
        <dbReference type="SAM" id="MobiDB-lite"/>
    </source>
</evidence>